<reference evidence="4 5" key="1">
    <citation type="submission" date="2017-04" db="EMBL/GenBank/DDBJ databases">
        <authorList>
            <person name="Afonso C.L."/>
            <person name="Miller P.J."/>
            <person name="Scott M.A."/>
            <person name="Spackman E."/>
            <person name="Goraichik I."/>
            <person name="Dimitrov K.M."/>
            <person name="Suarez D.L."/>
            <person name="Swayne D.E."/>
        </authorList>
    </citation>
    <scope>NUCLEOTIDE SEQUENCE [LARGE SCALE GENOMIC DNA]</scope>
    <source>
        <strain evidence="4 5">DSM 5090</strain>
    </source>
</reference>
<dbReference type="PANTHER" id="PTHR46594:SF4">
    <property type="entry name" value="P-TYPE CATION-TRANSPORTING ATPASE"/>
    <property type="match status" value="1"/>
</dbReference>
<name>A0A1W2EN24_9FIRM</name>
<evidence type="ECO:0000259" key="3">
    <source>
        <dbReference type="PROSITE" id="PS50846"/>
    </source>
</evidence>
<dbReference type="OrthoDB" id="9813965at2"/>
<evidence type="ECO:0000313" key="5">
    <source>
        <dbReference type="Proteomes" id="UP000192738"/>
    </source>
</evidence>
<dbReference type="GO" id="GO:0046872">
    <property type="term" value="F:metal ion binding"/>
    <property type="evidence" value="ECO:0007669"/>
    <property type="project" value="UniProtKB-KW"/>
</dbReference>
<sequence length="68" mass="7182">MEKHIITVEGMSCGHCKNAVEKAVLALSGVAAAEVNLAAKTLTIEIDEAKIGLTQIKETIEEQGFTAL</sequence>
<proteinExistence type="predicted"/>
<dbReference type="AlphaFoldDB" id="A0A1W2EN24"/>
<dbReference type="Gene3D" id="3.30.70.100">
    <property type="match status" value="1"/>
</dbReference>
<dbReference type="PROSITE" id="PS50846">
    <property type="entry name" value="HMA_2"/>
    <property type="match status" value="1"/>
</dbReference>
<evidence type="ECO:0000256" key="1">
    <source>
        <dbReference type="ARBA" id="ARBA00015313"/>
    </source>
</evidence>
<dbReference type="PANTHER" id="PTHR46594">
    <property type="entry name" value="P-TYPE CATION-TRANSPORTING ATPASE"/>
    <property type="match status" value="1"/>
</dbReference>
<keyword evidence="5" id="KW-1185">Reference proteome</keyword>
<evidence type="ECO:0000256" key="2">
    <source>
        <dbReference type="ARBA" id="ARBA00022723"/>
    </source>
</evidence>
<dbReference type="PROSITE" id="PS01047">
    <property type="entry name" value="HMA_1"/>
    <property type="match status" value="1"/>
</dbReference>
<protein>
    <recommendedName>
        <fullName evidence="1">Copper chaperone CopZ</fullName>
    </recommendedName>
</protein>
<dbReference type="CDD" id="cd00371">
    <property type="entry name" value="HMA"/>
    <property type="match status" value="1"/>
</dbReference>
<dbReference type="InterPro" id="IPR006121">
    <property type="entry name" value="HMA_dom"/>
</dbReference>
<dbReference type="InterPro" id="IPR036163">
    <property type="entry name" value="HMA_dom_sf"/>
</dbReference>
<gene>
    <name evidence="4" type="ORF">SAMN04488500_12634</name>
</gene>
<dbReference type="FunFam" id="3.30.70.100:FF:000001">
    <property type="entry name" value="ATPase copper transporting beta"/>
    <property type="match status" value="1"/>
</dbReference>
<keyword evidence="2" id="KW-0479">Metal-binding</keyword>
<dbReference type="InterPro" id="IPR017969">
    <property type="entry name" value="Heavy-metal-associated_CS"/>
</dbReference>
<dbReference type="Proteomes" id="UP000192738">
    <property type="component" value="Unassembled WGS sequence"/>
</dbReference>
<accession>A0A1W2EN24</accession>
<evidence type="ECO:0000313" key="4">
    <source>
        <dbReference type="EMBL" id="SMD10558.1"/>
    </source>
</evidence>
<dbReference type="Pfam" id="PF00403">
    <property type="entry name" value="HMA"/>
    <property type="match status" value="1"/>
</dbReference>
<dbReference type="SUPFAM" id="SSF55008">
    <property type="entry name" value="HMA, heavy metal-associated domain"/>
    <property type="match status" value="1"/>
</dbReference>
<dbReference type="EMBL" id="FWXI01000026">
    <property type="protein sequence ID" value="SMD10558.1"/>
    <property type="molecule type" value="Genomic_DNA"/>
</dbReference>
<organism evidence="4 5">
    <name type="scientific">Sporomusa malonica</name>
    <dbReference type="NCBI Taxonomy" id="112901"/>
    <lineage>
        <taxon>Bacteria</taxon>
        <taxon>Bacillati</taxon>
        <taxon>Bacillota</taxon>
        <taxon>Negativicutes</taxon>
        <taxon>Selenomonadales</taxon>
        <taxon>Sporomusaceae</taxon>
        <taxon>Sporomusa</taxon>
    </lineage>
</organism>
<feature type="domain" description="HMA" evidence="3">
    <location>
        <begin position="2"/>
        <end position="68"/>
    </location>
</feature>
<dbReference type="RefSeq" id="WP_084578007.1">
    <property type="nucleotide sequence ID" value="NZ_CP155572.1"/>
</dbReference>
<dbReference type="STRING" id="112901.SAMN04488500_12634"/>